<feature type="compositionally biased region" description="Polar residues" evidence="1">
    <location>
        <begin position="18"/>
        <end position="29"/>
    </location>
</feature>
<feature type="compositionally biased region" description="Basic and acidic residues" evidence="1">
    <location>
        <begin position="980"/>
        <end position="996"/>
    </location>
</feature>
<protein>
    <submittedName>
        <fullName evidence="2">Uncharacterized protein</fullName>
    </submittedName>
</protein>
<feature type="compositionally biased region" description="Basic and acidic residues" evidence="1">
    <location>
        <begin position="880"/>
        <end position="899"/>
    </location>
</feature>
<evidence type="ECO:0000313" key="2">
    <source>
        <dbReference type="EMBL" id="CDW73850.1"/>
    </source>
</evidence>
<feature type="compositionally biased region" description="Low complexity" evidence="1">
    <location>
        <begin position="1055"/>
        <end position="1070"/>
    </location>
</feature>
<feature type="region of interest" description="Disordered" evidence="1">
    <location>
        <begin position="880"/>
        <end position="938"/>
    </location>
</feature>
<proteinExistence type="predicted"/>
<feature type="compositionally biased region" description="Polar residues" evidence="1">
    <location>
        <begin position="1131"/>
        <end position="1142"/>
    </location>
</feature>
<feature type="compositionally biased region" description="Basic residues" evidence="1">
    <location>
        <begin position="997"/>
        <end position="1007"/>
    </location>
</feature>
<keyword evidence="3" id="KW-1185">Reference proteome</keyword>
<feature type="compositionally biased region" description="Polar residues" evidence="1">
    <location>
        <begin position="920"/>
        <end position="936"/>
    </location>
</feature>
<feature type="region of interest" description="Disordered" evidence="1">
    <location>
        <begin position="183"/>
        <end position="203"/>
    </location>
</feature>
<feature type="compositionally biased region" description="Polar residues" evidence="1">
    <location>
        <begin position="1171"/>
        <end position="1181"/>
    </location>
</feature>
<evidence type="ECO:0000313" key="3">
    <source>
        <dbReference type="Proteomes" id="UP000039865"/>
    </source>
</evidence>
<accession>A0A077ZVC6</accession>
<feature type="region of interest" description="Disordered" evidence="1">
    <location>
        <begin position="661"/>
        <end position="707"/>
    </location>
</feature>
<feature type="compositionally biased region" description="Acidic residues" evidence="1">
    <location>
        <begin position="661"/>
        <end position="670"/>
    </location>
</feature>
<gene>
    <name evidence="2" type="primary">Contig9649.g10319</name>
    <name evidence="2" type="ORF">STYLEM_2838</name>
</gene>
<feature type="compositionally biased region" description="Low complexity" evidence="1">
    <location>
        <begin position="1093"/>
        <end position="1103"/>
    </location>
</feature>
<organism evidence="2 3">
    <name type="scientific">Stylonychia lemnae</name>
    <name type="common">Ciliate</name>
    <dbReference type="NCBI Taxonomy" id="5949"/>
    <lineage>
        <taxon>Eukaryota</taxon>
        <taxon>Sar</taxon>
        <taxon>Alveolata</taxon>
        <taxon>Ciliophora</taxon>
        <taxon>Intramacronucleata</taxon>
        <taxon>Spirotrichea</taxon>
        <taxon>Stichotrichia</taxon>
        <taxon>Sporadotrichida</taxon>
        <taxon>Oxytrichidae</taxon>
        <taxon>Stylonychinae</taxon>
        <taxon>Stylonychia</taxon>
    </lineage>
</organism>
<evidence type="ECO:0000256" key="1">
    <source>
        <dbReference type="SAM" id="MobiDB-lite"/>
    </source>
</evidence>
<dbReference type="OrthoDB" id="313602at2759"/>
<feature type="region of interest" description="Disordered" evidence="1">
    <location>
        <begin position="980"/>
        <end position="1024"/>
    </location>
</feature>
<dbReference type="EMBL" id="CCKQ01002751">
    <property type="protein sequence ID" value="CDW73850.1"/>
    <property type="molecule type" value="Genomic_DNA"/>
</dbReference>
<name>A0A077ZVC6_STYLE</name>
<dbReference type="InParanoid" id="A0A077ZVC6"/>
<feature type="region of interest" description="Disordered" evidence="1">
    <location>
        <begin position="724"/>
        <end position="743"/>
    </location>
</feature>
<feature type="compositionally biased region" description="Polar residues" evidence="1">
    <location>
        <begin position="1111"/>
        <end position="1123"/>
    </location>
</feature>
<feature type="region of interest" description="Disordered" evidence="1">
    <location>
        <begin position="1051"/>
        <end position="1181"/>
    </location>
</feature>
<feature type="compositionally biased region" description="Basic and acidic residues" evidence="1">
    <location>
        <begin position="671"/>
        <end position="698"/>
    </location>
</feature>
<feature type="compositionally biased region" description="Polar residues" evidence="1">
    <location>
        <begin position="1013"/>
        <end position="1024"/>
    </location>
</feature>
<sequence>MKMQQEDKELDELLLDDSSQIGKQDQKQQVKSKRTVIAKKGSQFKQIQDFQEFADDVADQIQSFYENCDKIQELYPKLRINQINNFKNDIDDIVGFELDELHYYMTRVHHLSLTKFVYTWQEFMEKVLPAYGRYATRMRVMGRDNYYLVGKDLEEGNIQEEEDQDEDGGMKLVKNSYGAYEMVPTENTTQDKDQNEEEKAKLRSRGQEIFQMKLDKHFDKIKEVFLQCCGNKKKKDGAMQTKTTIQTINETDAPKDQMKLIKLNRFVDDLAYICGLVFIYFERYLANGIIDQRSQKEFVKKLKHKLWLEAHEEAAKSDQKLKHNMTEIIKSQKIPASQASSRKSQPLLPVLKKKETNFDQKINENREDQETKIRFEDELYKKEKNDMRISFDMFVRVLENIFEEDTNLVAIDSNHELDEYFKQQLEYEKHMNDDNYDPFQNELQQQIEHYEKMLGINQMTAEYPPLNMLPKAFEFKSQNEKDITVKLLEHAKQQLADYLQAKANQIAYLDMKSNQNQTLEQMRQRSVRQIFYFYTGQHWKWNMSFDQLMEKKSLLDFGEFNIFCKDFKVPLPKSKIQIVFKKCSVNHRPHELEQFSKALETLGVEVNTFKIEQMEKRLEEIGKIEKLRRERQMKKIEKVKRLNDGKQFHDLLQKLEQSAILEEEKEDEANEKEKQNKEEKPPKDTGKSVTEETKKDADETIQWDNLQNQTVNLDESIALTQAPIVGQQEGKARRNSQMSMGKKSIIPTQSVAKASMKSQQSNRTQNRLAFEEQLQLDKLGKLDSRLPEPISVEKIKLQQQVNQLKAKTERQLIDEFFEFLELHDLTLYRVKLKGLRVNPFDMRDNYQRIAAGEMRNRELQRAKLTADQIREKVQVMRDKRLREQKVREMREKKKQDDQRVQQQKAYELNRKKRASDEAQKMQQLQQLKHGISQPQPVQLGEKQTYMDVRNKQLGIAPEDTKNLKLTLEDLERMNYEDIWENKPDDFKPSDFFNESRKKGKGKKHHSKARYDKNNQGQNLNDSVDSTLHRMVVGDESFDNRNEKLYNIKKERKQQEQLAQNQQNNQNQNQQKKIRIDNQPKTQGGAVTERSKRGGNQPLQNQQPGRRRGTTPDLSRNHQQQQRSKSNHKVNKSLNKSSISGHSKSPKRKQSMNPKAHQSLDLQSMKNKRSGSSKNLLAGLQPNSVKNQKMLAIQYPGSVIQNKSNVKTAGGLGVSHSVANLKQKIAGSQSQVVPYNPKHVPMTQIQNNKYKVNEQGLIKAQQLDSKQKIKANINMANILKMHDKQIEKGLNTARR</sequence>
<feature type="compositionally biased region" description="Basic and acidic residues" evidence="1">
    <location>
        <begin position="189"/>
        <end position="201"/>
    </location>
</feature>
<dbReference type="Proteomes" id="UP000039865">
    <property type="component" value="Unassembled WGS sequence"/>
</dbReference>
<reference evidence="2 3" key="1">
    <citation type="submission" date="2014-06" db="EMBL/GenBank/DDBJ databases">
        <authorList>
            <person name="Swart Estienne"/>
        </authorList>
    </citation>
    <scope>NUCLEOTIDE SEQUENCE [LARGE SCALE GENOMIC DNA]</scope>
    <source>
        <strain evidence="2 3">130c</strain>
    </source>
</reference>
<feature type="region of interest" description="Disordered" evidence="1">
    <location>
        <begin position="1"/>
        <end position="29"/>
    </location>
</feature>